<accession>A0ABN6D2N6</accession>
<dbReference type="InterPro" id="IPR028991">
    <property type="entry name" value="KamE_N"/>
</dbReference>
<dbReference type="Gene3D" id="3.30.30.60">
    <property type="entry name" value="D-lysine 5,6-aminomutase beta subunit KamE, N-terminal domain"/>
    <property type="match status" value="1"/>
</dbReference>
<proteinExistence type="predicted"/>
<dbReference type="Pfam" id="PF16554">
    <property type="entry name" value="OAM_dimer"/>
    <property type="match status" value="1"/>
</dbReference>
<feature type="domain" description="D-lysine 5,6-aminomutase beta subunit KamE N-terminal" evidence="2">
    <location>
        <begin position="9"/>
        <end position="86"/>
    </location>
</feature>
<dbReference type="InterPro" id="IPR006158">
    <property type="entry name" value="Cobalamin-bd"/>
</dbReference>
<organism evidence="3 4">
    <name type="scientific">Rhodoferax lithotrophicus</name>
    <dbReference type="NCBI Taxonomy" id="2798804"/>
    <lineage>
        <taxon>Bacteria</taxon>
        <taxon>Pseudomonadati</taxon>
        <taxon>Pseudomonadota</taxon>
        <taxon>Betaproteobacteria</taxon>
        <taxon>Burkholderiales</taxon>
        <taxon>Comamonadaceae</taxon>
        <taxon>Rhodoferax</taxon>
    </lineage>
</organism>
<dbReference type="SUPFAM" id="SSF117778">
    <property type="entry name" value="D-lysine 5,6-aminomutase beta subunit KamE, N-terminal domain"/>
    <property type="match status" value="1"/>
</dbReference>
<keyword evidence="4" id="KW-1185">Reference proteome</keyword>
<dbReference type="RefSeq" id="WP_223909344.1">
    <property type="nucleotide sequence ID" value="NZ_AP024238.1"/>
</dbReference>
<sequence length="251" mass="27562">MQAQTPEQWIKPYGDTLNDGRVQLSFTLPVALDDNSKEAARRLALAMGLSEPAVSHAADMGQGFSFYIVYGQCQHRVDLSSIQVAKPEFEVLDKDAVDARIAQRIGRKLVVIGACIETDAHTVGIDAIMNMKGYNGHKGLESYHQIRAINLGAQVDCEDLVLRAIEEQADVILVSQVVTQKNIHLDNLTRLTDMLEAEGLRDKIILVVGGPRISHELAKELGYDAGFGPGSYAENVASFVVDEWLKRHPAL</sequence>
<reference evidence="3 4" key="1">
    <citation type="journal article" date="2021" name="Microbiol. Spectr.">
        <title>A Single Bacterium Capable of Oxidation and Reduction of Iron at Circumneutral pH.</title>
        <authorList>
            <person name="Kato S."/>
            <person name="Ohkuma M."/>
        </authorList>
    </citation>
    <scope>NUCLEOTIDE SEQUENCE [LARGE SCALE GENOMIC DNA]</scope>
    <source>
        <strain evidence="3 4">MIZ03</strain>
    </source>
</reference>
<dbReference type="Gene3D" id="3.40.50.280">
    <property type="entry name" value="Cobalamin-binding domain"/>
    <property type="match status" value="1"/>
</dbReference>
<dbReference type="CDD" id="cd02067">
    <property type="entry name" value="B12-binding"/>
    <property type="match status" value="1"/>
</dbReference>
<dbReference type="InterPro" id="IPR036843">
    <property type="entry name" value="KamE_N_sf"/>
</dbReference>
<dbReference type="Proteomes" id="UP000824366">
    <property type="component" value="Chromosome"/>
</dbReference>
<dbReference type="EMBL" id="AP024238">
    <property type="protein sequence ID" value="BCO26184.1"/>
    <property type="molecule type" value="Genomic_DNA"/>
</dbReference>
<name>A0ABN6D2N6_9BURK</name>
<evidence type="ECO:0000313" key="3">
    <source>
        <dbReference type="EMBL" id="BCO26184.1"/>
    </source>
</evidence>
<evidence type="ECO:0000259" key="1">
    <source>
        <dbReference type="Pfam" id="PF02310"/>
    </source>
</evidence>
<protein>
    <submittedName>
        <fullName evidence="3">Lysine 5,6-aminomutase beta subunit</fullName>
    </submittedName>
</protein>
<dbReference type="Pfam" id="PF02310">
    <property type="entry name" value="B12-binding"/>
    <property type="match status" value="1"/>
</dbReference>
<dbReference type="SUPFAM" id="SSF52242">
    <property type="entry name" value="Cobalamin (vitamin B12)-binding domain"/>
    <property type="match status" value="1"/>
</dbReference>
<dbReference type="InterPro" id="IPR036724">
    <property type="entry name" value="Cobalamin-bd_sf"/>
</dbReference>
<evidence type="ECO:0000313" key="4">
    <source>
        <dbReference type="Proteomes" id="UP000824366"/>
    </source>
</evidence>
<feature type="domain" description="B12-binding" evidence="1">
    <location>
        <begin position="110"/>
        <end position="233"/>
    </location>
</feature>
<evidence type="ECO:0000259" key="2">
    <source>
        <dbReference type="Pfam" id="PF16554"/>
    </source>
</evidence>
<gene>
    <name evidence="3" type="ORF">MIZ03_1064</name>
</gene>